<proteinExistence type="predicted"/>
<dbReference type="RefSeq" id="WP_160115100.1">
    <property type="nucleotide sequence ID" value="NZ_FNVA01000003.1"/>
</dbReference>
<evidence type="ECO:0000259" key="2">
    <source>
        <dbReference type="Pfam" id="PF14534"/>
    </source>
</evidence>
<dbReference type="InterPro" id="IPR027843">
    <property type="entry name" value="DUF4440"/>
</dbReference>
<keyword evidence="3" id="KW-0413">Isomerase</keyword>
<dbReference type="SUPFAM" id="SSF54427">
    <property type="entry name" value="NTF2-like"/>
    <property type="match status" value="1"/>
</dbReference>
<keyword evidence="1" id="KW-0732">Signal</keyword>
<dbReference type="PROSITE" id="PS51257">
    <property type="entry name" value="PROKAR_LIPOPROTEIN"/>
    <property type="match status" value="1"/>
</dbReference>
<feature type="signal peptide" evidence="1">
    <location>
        <begin position="1"/>
        <end position="23"/>
    </location>
</feature>
<dbReference type="InterPro" id="IPR032710">
    <property type="entry name" value="NTF2-like_dom_sf"/>
</dbReference>
<feature type="chain" id="PRO_5009290266" evidence="1">
    <location>
        <begin position="24"/>
        <end position="176"/>
    </location>
</feature>
<evidence type="ECO:0000313" key="3">
    <source>
        <dbReference type="EMBL" id="SEG20204.1"/>
    </source>
</evidence>
<evidence type="ECO:0000313" key="4">
    <source>
        <dbReference type="Proteomes" id="UP000236728"/>
    </source>
</evidence>
<dbReference type="Pfam" id="PF14534">
    <property type="entry name" value="DUF4440"/>
    <property type="match status" value="1"/>
</dbReference>
<dbReference type="Gene3D" id="3.10.450.50">
    <property type="match status" value="1"/>
</dbReference>
<dbReference type="OrthoDB" id="122955at2"/>
<evidence type="ECO:0000256" key="1">
    <source>
        <dbReference type="SAM" id="SignalP"/>
    </source>
</evidence>
<protein>
    <submittedName>
        <fullName evidence="3">Ketosteroid isomerase homolog</fullName>
    </submittedName>
</protein>
<dbReference type="EMBL" id="FNVA01000003">
    <property type="protein sequence ID" value="SEG20204.1"/>
    <property type="molecule type" value="Genomic_DNA"/>
</dbReference>
<reference evidence="3 4" key="1">
    <citation type="submission" date="2016-10" db="EMBL/GenBank/DDBJ databases">
        <authorList>
            <person name="de Groot N.N."/>
        </authorList>
    </citation>
    <scope>NUCLEOTIDE SEQUENCE [LARGE SCALE GENOMIC DNA]</scope>
    <source>
        <strain evidence="3 4">DSM 22489</strain>
    </source>
</reference>
<organism evidence="3 4">
    <name type="scientific">Bryocella elongata</name>
    <dbReference type="NCBI Taxonomy" id="863522"/>
    <lineage>
        <taxon>Bacteria</taxon>
        <taxon>Pseudomonadati</taxon>
        <taxon>Acidobacteriota</taxon>
        <taxon>Terriglobia</taxon>
        <taxon>Terriglobales</taxon>
        <taxon>Acidobacteriaceae</taxon>
        <taxon>Bryocella</taxon>
    </lineage>
</organism>
<dbReference type="Proteomes" id="UP000236728">
    <property type="component" value="Unassembled WGS sequence"/>
</dbReference>
<feature type="domain" description="DUF4440" evidence="2">
    <location>
        <begin position="48"/>
        <end position="159"/>
    </location>
</feature>
<keyword evidence="4" id="KW-1185">Reference proteome</keyword>
<sequence>MNGRLPQRFASVMLPGLAVYALALLSSGCNKPASVASPDHSADLVRLTQMDADWVKAAQTHSVDAWMAFYAPNAVVLPPNEKTADTPAEIRAAIGELMATKDLAIDWKATKTVVSDAGDMAWIYGTYTLEGKDAAGVPISDNGKMAEVWQKQGDGAWKCVLDTWSSDLPVLVPDKK</sequence>
<dbReference type="GO" id="GO:0016853">
    <property type="term" value="F:isomerase activity"/>
    <property type="evidence" value="ECO:0007669"/>
    <property type="project" value="UniProtKB-KW"/>
</dbReference>
<name>A0A1H5Y8A9_9BACT</name>
<gene>
    <name evidence="3" type="ORF">SAMN05421819_2173</name>
</gene>
<dbReference type="AlphaFoldDB" id="A0A1H5Y8A9"/>
<accession>A0A1H5Y8A9</accession>